<comment type="similarity">
    <text evidence="1">Belongs to the membrane fusion protein (MFP) (TC 8.A.1) family.</text>
</comment>
<dbReference type="EMBL" id="CAOF01000064">
    <property type="protein sequence ID" value="CCO45756.1"/>
    <property type="molecule type" value="Genomic_DNA"/>
</dbReference>
<evidence type="ECO:0000259" key="4">
    <source>
        <dbReference type="Pfam" id="PF25917"/>
    </source>
</evidence>
<evidence type="ECO:0000313" key="5">
    <source>
        <dbReference type="EMBL" id="CCO45756.1"/>
    </source>
</evidence>
<dbReference type="Pfam" id="PF25876">
    <property type="entry name" value="HH_MFP_RND"/>
    <property type="match status" value="1"/>
</dbReference>
<feature type="coiled-coil region" evidence="2">
    <location>
        <begin position="109"/>
        <end position="174"/>
    </location>
</feature>
<dbReference type="PANTHER" id="PTHR30469:SF15">
    <property type="entry name" value="HLYD FAMILY OF SECRETION PROTEINS"/>
    <property type="match status" value="1"/>
</dbReference>
<dbReference type="Gene3D" id="2.40.30.170">
    <property type="match status" value="1"/>
</dbReference>
<dbReference type="InterPro" id="IPR058624">
    <property type="entry name" value="MdtA-like_HH"/>
</dbReference>
<dbReference type="InterPro" id="IPR058625">
    <property type="entry name" value="MdtA-like_BSH"/>
</dbReference>
<evidence type="ECO:0000256" key="1">
    <source>
        <dbReference type="ARBA" id="ARBA00009477"/>
    </source>
</evidence>
<dbReference type="RefSeq" id="WP_022590583.1">
    <property type="nucleotide sequence ID" value="NZ_LK391965.1"/>
</dbReference>
<accession>A0AAV2VMI0</accession>
<feature type="domain" description="Multidrug resistance protein MdtA-like alpha-helical hairpin" evidence="3">
    <location>
        <begin position="111"/>
        <end position="173"/>
    </location>
</feature>
<evidence type="ECO:0000313" key="6">
    <source>
        <dbReference type="Proteomes" id="UP000018211"/>
    </source>
</evidence>
<dbReference type="InterPro" id="IPR006143">
    <property type="entry name" value="RND_pump_MFP"/>
</dbReference>
<evidence type="ECO:0000259" key="3">
    <source>
        <dbReference type="Pfam" id="PF25876"/>
    </source>
</evidence>
<keyword evidence="2" id="KW-0175">Coiled coil</keyword>
<comment type="caution">
    <text evidence="5">The sequence shown here is derived from an EMBL/GenBank/DDBJ whole genome shotgun (WGS) entry which is preliminary data.</text>
</comment>
<dbReference type="GO" id="GO:0015562">
    <property type="term" value="F:efflux transmembrane transporter activity"/>
    <property type="evidence" value="ECO:0007669"/>
    <property type="project" value="TreeGrafter"/>
</dbReference>
<dbReference type="Proteomes" id="UP000018211">
    <property type="component" value="Unassembled WGS sequence"/>
</dbReference>
<reference evidence="5 6" key="1">
    <citation type="journal article" date="2013" name="ISME J.">
        <title>Comparative genomics of pathogenic lineages of Vibrio nigripulchritudo identifies virulence-associated traits.</title>
        <authorList>
            <person name="Goudenege D."/>
            <person name="Labreuche Y."/>
            <person name="Krin E."/>
            <person name="Ansquer D."/>
            <person name="Mangenot S."/>
            <person name="Calteau A."/>
            <person name="Medigue C."/>
            <person name="Mazel D."/>
            <person name="Polz M.F."/>
            <person name="Le Roux F."/>
        </authorList>
    </citation>
    <scope>NUCLEOTIDE SEQUENCE [LARGE SCALE GENOMIC DNA]</scope>
    <source>
        <strain evidence="5 6">SOn1</strain>
    </source>
</reference>
<name>A0AAV2VMI0_9VIBR</name>
<protein>
    <submittedName>
        <fullName evidence="5">Secretion protein HlyD</fullName>
    </submittedName>
</protein>
<dbReference type="AlphaFoldDB" id="A0AAV2VMI0"/>
<sequence length="348" mass="37993">MKSSKLLLGIGLFSVLIVLFIFMAGGFTEKVNQKALTTTDTSDIETVTLRYQETPQIREFTGTVIADQKAQLSARVTAKVVEVLVDIGDNVTKGDVIMRLESDDLDARVQQTEQGLSSAQANLNAARKEFKRISELVERKLLPQSEFDRVESQLETARANFKQAQAAVKEAETTFGFSIITAPFDGVVTQKPVNEGDTATPGALLVSLYNPESLQLEVNISESLIASIAVGDLLNFNLPTSRHTGRANIVEISPSADQSSRSFLVKLALPVSPSVYPGVYGKVHVLSHSESVLTLPENSVYQVGQLDYVRIVEEGKIKTQLVQLGQNNQVRKGLHEGDEVVLNPLKLN</sequence>
<organism evidence="5 6">
    <name type="scientific">Vibrio nigripulchritudo SOn1</name>
    <dbReference type="NCBI Taxonomy" id="1238450"/>
    <lineage>
        <taxon>Bacteria</taxon>
        <taxon>Pseudomonadati</taxon>
        <taxon>Pseudomonadota</taxon>
        <taxon>Gammaproteobacteria</taxon>
        <taxon>Vibrionales</taxon>
        <taxon>Vibrionaceae</taxon>
        <taxon>Vibrio</taxon>
    </lineage>
</organism>
<dbReference type="Pfam" id="PF25917">
    <property type="entry name" value="BSH_RND"/>
    <property type="match status" value="1"/>
</dbReference>
<dbReference type="Gene3D" id="2.40.50.100">
    <property type="match status" value="1"/>
</dbReference>
<evidence type="ECO:0000256" key="2">
    <source>
        <dbReference type="SAM" id="Coils"/>
    </source>
</evidence>
<dbReference type="Gene3D" id="1.10.287.470">
    <property type="entry name" value="Helix hairpin bin"/>
    <property type="match status" value="1"/>
</dbReference>
<gene>
    <name evidence="5" type="ORF">VIBNISOn1_1560016</name>
</gene>
<dbReference type="GO" id="GO:1990281">
    <property type="term" value="C:efflux pump complex"/>
    <property type="evidence" value="ECO:0007669"/>
    <property type="project" value="TreeGrafter"/>
</dbReference>
<dbReference type="PANTHER" id="PTHR30469">
    <property type="entry name" value="MULTIDRUG RESISTANCE PROTEIN MDTA"/>
    <property type="match status" value="1"/>
</dbReference>
<proteinExistence type="inferred from homology"/>
<dbReference type="NCBIfam" id="TIGR01730">
    <property type="entry name" value="RND_mfp"/>
    <property type="match status" value="1"/>
</dbReference>
<dbReference type="Gene3D" id="2.40.420.20">
    <property type="match status" value="1"/>
</dbReference>
<dbReference type="SUPFAM" id="SSF111369">
    <property type="entry name" value="HlyD-like secretion proteins"/>
    <property type="match status" value="1"/>
</dbReference>
<feature type="domain" description="Multidrug resistance protein MdtA-like barrel-sandwich hybrid" evidence="4">
    <location>
        <begin position="69"/>
        <end position="202"/>
    </location>
</feature>